<feature type="transmembrane region" description="Helical" evidence="2">
    <location>
        <begin position="15"/>
        <end position="37"/>
    </location>
</feature>
<comment type="caution">
    <text evidence="3">The sequence shown here is derived from an EMBL/GenBank/DDBJ whole genome shotgun (WGS) entry which is preliminary data.</text>
</comment>
<reference evidence="3 4" key="1">
    <citation type="submission" date="2019-11" db="EMBL/GenBank/DDBJ databases">
        <title>Whole genome sequence of Haloferax sp. MBLA0078.</title>
        <authorList>
            <person name="Seo M.-J."/>
            <person name="Cho E.-S."/>
        </authorList>
    </citation>
    <scope>NUCLEOTIDE SEQUENCE [LARGE SCALE GENOMIC DNA]</scope>
    <source>
        <strain evidence="3 4">MBLA0078</strain>
    </source>
</reference>
<accession>A0A6A8GBN9</accession>
<evidence type="ECO:0000256" key="1">
    <source>
        <dbReference type="SAM" id="MobiDB-lite"/>
    </source>
</evidence>
<keyword evidence="2" id="KW-1133">Transmembrane helix</keyword>
<feature type="compositionally biased region" description="Polar residues" evidence="1">
    <location>
        <begin position="186"/>
        <end position="201"/>
    </location>
</feature>
<gene>
    <name evidence="3" type="ORF">GJR99_17260</name>
</gene>
<protein>
    <submittedName>
        <fullName evidence="3">Uncharacterized protein</fullName>
    </submittedName>
</protein>
<organism evidence="3 4">
    <name type="scientific">Haloferax marinum</name>
    <dbReference type="NCBI Taxonomy" id="2666143"/>
    <lineage>
        <taxon>Archaea</taxon>
        <taxon>Methanobacteriati</taxon>
        <taxon>Methanobacteriota</taxon>
        <taxon>Stenosarchaea group</taxon>
        <taxon>Halobacteria</taxon>
        <taxon>Halobacteriales</taxon>
        <taxon>Haloferacaceae</taxon>
        <taxon>Haloferax</taxon>
    </lineage>
</organism>
<evidence type="ECO:0000256" key="2">
    <source>
        <dbReference type="SAM" id="Phobius"/>
    </source>
</evidence>
<dbReference type="AlphaFoldDB" id="A0A6A8GBN9"/>
<dbReference type="RefSeq" id="WP_151114300.1">
    <property type="nucleotide sequence ID" value="NZ_WKJQ01000003.1"/>
</dbReference>
<evidence type="ECO:0000313" key="4">
    <source>
        <dbReference type="Proteomes" id="UP000443423"/>
    </source>
</evidence>
<feature type="region of interest" description="Disordered" evidence="1">
    <location>
        <begin position="178"/>
        <end position="201"/>
    </location>
</feature>
<keyword evidence="2" id="KW-0812">Transmembrane</keyword>
<dbReference type="OrthoDB" id="239512at2157"/>
<proteinExistence type="predicted"/>
<dbReference type="EMBL" id="WKJQ01000003">
    <property type="protein sequence ID" value="MRW98317.1"/>
    <property type="molecule type" value="Genomic_DNA"/>
</dbReference>
<sequence length="201" mass="21596">MNVLPWLLDWPPHPLTVVFVLLLTVFSAGTLLLFGGVTDEAPTQKVSIEATDVTVRLNDDFRYPDLENGTVHTCLSSGTPGDHLSVLGDVIVEIPHDTDERSVLVGVSLAHTEETTAMAVDETGTQTVDVFWLLEDDETLSVGDTAELQIHVRSDGETLADATRELTVQNGSVSYDCDRSLPAPTRTGSLASVPTPNVQAT</sequence>
<keyword evidence="4" id="KW-1185">Reference proteome</keyword>
<keyword evidence="2" id="KW-0472">Membrane</keyword>
<evidence type="ECO:0000313" key="3">
    <source>
        <dbReference type="EMBL" id="MRW98317.1"/>
    </source>
</evidence>
<name>A0A6A8GBN9_9EURY</name>
<dbReference type="Proteomes" id="UP000443423">
    <property type="component" value="Unassembled WGS sequence"/>
</dbReference>